<sequence length="186" mass="20951">MEGLRTSDSQGSKSEFPDFDPWESLVVGAAERRTNSLITSTTRNLCLPPISVNDSTMNLIAYEMCSDFDNDFTVTSYMCFLDLLIDEAEDVKDLRDAGILYNRLGSDEEVAKLFNKMNTDLVPSPMIYSGVKEKIHNHCKNMWISQAAQGYYTYFRSPWTFLAFVGAITALLLGALQTYCAIHQPK</sequence>
<comment type="caution">
    <text evidence="2">The sequence shown here is derived from an EMBL/GenBank/DDBJ whole genome shotgun (WGS) entry which is preliminary data.</text>
</comment>
<dbReference type="InterPro" id="IPR004158">
    <property type="entry name" value="DUF247_pln"/>
</dbReference>
<dbReference type="OrthoDB" id="1849062at2759"/>
<dbReference type="Proteomes" id="UP000828251">
    <property type="component" value="Unassembled WGS sequence"/>
</dbReference>
<protein>
    <submittedName>
        <fullName evidence="2">Uncharacterized protein</fullName>
    </submittedName>
</protein>
<name>A0A9D4A4W4_9ROSI</name>
<dbReference type="AlphaFoldDB" id="A0A9D4A4W4"/>
<dbReference type="PANTHER" id="PTHR31549:SF260">
    <property type="match status" value="1"/>
</dbReference>
<keyword evidence="1" id="KW-1133">Transmembrane helix</keyword>
<dbReference type="Pfam" id="PF03140">
    <property type="entry name" value="DUF247"/>
    <property type="match status" value="1"/>
</dbReference>
<reference evidence="2 3" key="1">
    <citation type="journal article" date="2021" name="Plant Biotechnol. J.">
        <title>Multi-omics assisted identification of the key and species-specific regulatory components of drought-tolerant mechanisms in Gossypium stocksii.</title>
        <authorList>
            <person name="Yu D."/>
            <person name="Ke L."/>
            <person name="Zhang D."/>
            <person name="Wu Y."/>
            <person name="Sun Y."/>
            <person name="Mei J."/>
            <person name="Sun J."/>
            <person name="Sun Y."/>
        </authorList>
    </citation>
    <scope>NUCLEOTIDE SEQUENCE [LARGE SCALE GENOMIC DNA]</scope>
    <source>
        <strain evidence="3">cv. E1</strain>
        <tissue evidence="2">Leaf</tissue>
    </source>
</reference>
<organism evidence="2 3">
    <name type="scientific">Gossypium stocksii</name>
    <dbReference type="NCBI Taxonomy" id="47602"/>
    <lineage>
        <taxon>Eukaryota</taxon>
        <taxon>Viridiplantae</taxon>
        <taxon>Streptophyta</taxon>
        <taxon>Embryophyta</taxon>
        <taxon>Tracheophyta</taxon>
        <taxon>Spermatophyta</taxon>
        <taxon>Magnoliopsida</taxon>
        <taxon>eudicotyledons</taxon>
        <taxon>Gunneridae</taxon>
        <taxon>Pentapetalae</taxon>
        <taxon>rosids</taxon>
        <taxon>malvids</taxon>
        <taxon>Malvales</taxon>
        <taxon>Malvaceae</taxon>
        <taxon>Malvoideae</taxon>
        <taxon>Gossypium</taxon>
    </lineage>
</organism>
<evidence type="ECO:0000313" key="3">
    <source>
        <dbReference type="Proteomes" id="UP000828251"/>
    </source>
</evidence>
<evidence type="ECO:0000256" key="1">
    <source>
        <dbReference type="SAM" id="Phobius"/>
    </source>
</evidence>
<gene>
    <name evidence="2" type="ORF">J1N35_024040</name>
</gene>
<dbReference type="PANTHER" id="PTHR31549">
    <property type="entry name" value="PROTEIN, PUTATIVE (DUF247)-RELATED-RELATED"/>
    <property type="match status" value="1"/>
</dbReference>
<dbReference type="EMBL" id="JAIQCV010000007">
    <property type="protein sequence ID" value="KAH1084279.1"/>
    <property type="molecule type" value="Genomic_DNA"/>
</dbReference>
<keyword evidence="1" id="KW-0472">Membrane</keyword>
<proteinExistence type="predicted"/>
<keyword evidence="3" id="KW-1185">Reference proteome</keyword>
<accession>A0A9D4A4W4</accession>
<feature type="transmembrane region" description="Helical" evidence="1">
    <location>
        <begin position="159"/>
        <end position="182"/>
    </location>
</feature>
<keyword evidence="1" id="KW-0812">Transmembrane</keyword>
<evidence type="ECO:0000313" key="2">
    <source>
        <dbReference type="EMBL" id="KAH1084279.1"/>
    </source>
</evidence>